<dbReference type="EMBL" id="LAZR01022520">
    <property type="protein sequence ID" value="KKL81593.1"/>
    <property type="molecule type" value="Genomic_DNA"/>
</dbReference>
<protein>
    <submittedName>
        <fullName evidence="1">Uncharacterized protein</fullName>
    </submittedName>
</protein>
<accession>A0A0F9F5M7</accession>
<comment type="caution">
    <text evidence="1">The sequence shown here is derived from an EMBL/GenBank/DDBJ whole genome shotgun (WGS) entry which is preliminary data.</text>
</comment>
<name>A0A0F9F5M7_9ZZZZ</name>
<proteinExistence type="predicted"/>
<feature type="non-terminal residue" evidence="1">
    <location>
        <position position="35"/>
    </location>
</feature>
<organism evidence="1">
    <name type="scientific">marine sediment metagenome</name>
    <dbReference type="NCBI Taxonomy" id="412755"/>
    <lineage>
        <taxon>unclassified sequences</taxon>
        <taxon>metagenomes</taxon>
        <taxon>ecological metagenomes</taxon>
    </lineage>
</organism>
<sequence length="35" mass="4054">MSTTTVQDLQSKTWDELIELYPATMLDELRRLAAI</sequence>
<reference evidence="1" key="1">
    <citation type="journal article" date="2015" name="Nature">
        <title>Complex archaea that bridge the gap between prokaryotes and eukaryotes.</title>
        <authorList>
            <person name="Spang A."/>
            <person name="Saw J.H."/>
            <person name="Jorgensen S.L."/>
            <person name="Zaremba-Niedzwiedzka K."/>
            <person name="Martijn J."/>
            <person name="Lind A.E."/>
            <person name="van Eijk R."/>
            <person name="Schleper C."/>
            <person name="Guy L."/>
            <person name="Ettema T.J."/>
        </authorList>
    </citation>
    <scope>NUCLEOTIDE SEQUENCE</scope>
</reference>
<evidence type="ECO:0000313" key="1">
    <source>
        <dbReference type="EMBL" id="KKL81593.1"/>
    </source>
</evidence>
<gene>
    <name evidence="1" type="ORF">LCGC14_1993300</name>
</gene>
<dbReference type="AlphaFoldDB" id="A0A0F9F5M7"/>